<dbReference type="AlphaFoldDB" id="A0A085M063"/>
<evidence type="ECO:0000256" key="6">
    <source>
        <dbReference type="ARBA" id="ARBA00022989"/>
    </source>
</evidence>
<protein>
    <submittedName>
        <fullName evidence="12">Uncharacterized protein</fullName>
    </submittedName>
</protein>
<dbReference type="PANTHER" id="PTHR11851:SF49">
    <property type="entry name" value="MITOCHONDRIAL-PROCESSING PEPTIDASE SUBUNIT ALPHA"/>
    <property type="match status" value="1"/>
</dbReference>
<comment type="subcellular location">
    <subcellularLocation>
        <location evidence="2">Membrane</location>
        <topology evidence="2">Multi-pass membrane protein</topology>
    </subcellularLocation>
</comment>
<evidence type="ECO:0000256" key="4">
    <source>
        <dbReference type="ARBA" id="ARBA00007261"/>
    </source>
</evidence>
<keyword evidence="13" id="KW-1185">Reference proteome</keyword>
<feature type="domain" description="Peptidase M16 N-terminal" evidence="10">
    <location>
        <begin position="128"/>
        <end position="274"/>
    </location>
</feature>
<dbReference type="Gene3D" id="3.30.830.10">
    <property type="entry name" value="Metalloenzyme, LuxS/M16 peptidase-like"/>
    <property type="match status" value="2"/>
</dbReference>
<accession>A0A085M063</accession>
<evidence type="ECO:0000259" key="10">
    <source>
        <dbReference type="Pfam" id="PF00675"/>
    </source>
</evidence>
<dbReference type="GO" id="GO:0006627">
    <property type="term" value="P:protein processing involved in protein targeting to mitochondrion"/>
    <property type="evidence" value="ECO:0007669"/>
    <property type="project" value="TreeGrafter"/>
</dbReference>
<reference evidence="12 13" key="1">
    <citation type="journal article" date="2014" name="Nat. Genet.">
        <title>Genome and transcriptome of the porcine whipworm Trichuris suis.</title>
        <authorList>
            <person name="Jex A.R."/>
            <person name="Nejsum P."/>
            <person name="Schwarz E.M."/>
            <person name="Hu L."/>
            <person name="Young N.D."/>
            <person name="Hall R.S."/>
            <person name="Korhonen P.K."/>
            <person name="Liao S."/>
            <person name="Thamsborg S."/>
            <person name="Xia J."/>
            <person name="Xu P."/>
            <person name="Wang S."/>
            <person name="Scheerlinck J.P."/>
            <person name="Hofmann A."/>
            <person name="Sternberg P.W."/>
            <person name="Wang J."/>
            <person name="Gasser R.B."/>
        </authorList>
    </citation>
    <scope>NUCLEOTIDE SEQUENCE [LARGE SCALE GENOMIC DNA]</scope>
    <source>
        <strain evidence="12">DCEP-RM93M</strain>
    </source>
</reference>
<keyword evidence="7 9" id="KW-0472">Membrane</keyword>
<dbReference type="InterPro" id="IPR011249">
    <property type="entry name" value="Metalloenz_LuxS/M16"/>
</dbReference>
<dbReference type="Pfam" id="PF04193">
    <property type="entry name" value="PQ-loop"/>
    <property type="match status" value="2"/>
</dbReference>
<dbReference type="Proteomes" id="UP000030764">
    <property type="component" value="Unassembled WGS sequence"/>
</dbReference>
<dbReference type="GO" id="GO:0046872">
    <property type="term" value="F:metal ion binding"/>
    <property type="evidence" value="ECO:0007669"/>
    <property type="project" value="InterPro"/>
</dbReference>
<dbReference type="NCBIfam" id="TIGR00951">
    <property type="entry name" value="2A43"/>
    <property type="match status" value="1"/>
</dbReference>
<evidence type="ECO:0000256" key="1">
    <source>
        <dbReference type="ARBA" id="ARBA00002123"/>
    </source>
</evidence>
<dbReference type="GO" id="GO:0005739">
    <property type="term" value="C:mitochondrion"/>
    <property type="evidence" value="ECO:0007669"/>
    <property type="project" value="TreeGrafter"/>
</dbReference>
<dbReference type="SUPFAM" id="SSF63411">
    <property type="entry name" value="LuxS/MPP-like metallohydrolase"/>
    <property type="match status" value="2"/>
</dbReference>
<evidence type="ECO:0000256" key="2">
    <source>
        <dbReference type="ARBA" id="ARBA00004141"/>
    </source>
</evidence>
<dbReference type="EMBL" id="KL363251">
    <property type="protein sequence ID" value="KFD50609.1"/>
    <property type="molecule type" value="Genomic_DNA"/>
</dbReference>
<feature type="transmembrane region" description="Helical" evidence="9">
    <location>
        <begin position="738"/>
        <end position="762"/>
    </location>
</feature>
<comment type="catalytic activity">
    <reaction evidence="8">
        <text>L-cystine(out) + H(+)(out) = L-cystine(in) + H(+)(in)</text>
        <dbReference type="Rhea" id="RHEA:66172"/>
        <dbReference type="ChEBI" id="CHEBI:15378"/>
        <dbReference type="ChEBI" id="CHEBI:35491"/>
    </reaction>
    <physiologicalReaction direction="left-to-right" evidence="8">
        <dbReference type="Rhea" id="RHEA:66173"/>
    </physiologicalReaction>
</comment>
<name>A0A085M063_9BILA</name>
<comment type="function">
    <text evidence="1">Substrate recognition and binding subunit of the essential mitochondrial processing protease (MPP), which cleaves the mitochondrial sequence off newly imported precursors proteins.</text>
</comment>
<dbReference type="PANTHER" id="PTHR11851">
    <property type="entry name" value="METALLOPROTEASE"/>
    <property type="match status" value="1"/>
</dbReference>
<keyword evidence="6 9" id="KW-1133">Transmembrane helix</keyword>
<evidence type="ECO:0000256" key="7">
    <source>
        <dbReference type="ARBA" id="ARBA00023136"/>
    </source>
</evidence>
<organism evidence="12 13">
    <name type="scientific">Trichuris suis</name>
    <name type="common">pig whipworm</name>
    <dbReference type="NCBI Taxonomy" id="68888"/>
    <lineage>
        <taxon>Eukaryota</taxon>
        <taxon>Metazoa</taxon>
        <taxon>Ecdysozoa</taxon>
        <taxon>Nematoda</taxon>
        <taxon>Enoplea</taxon>
        <taxon>Dorylaimia</taxon>
        <taxon>Trichinellida</taxon>
        <taxon>Trichuridae</taxon>
        <taxon>Trichuris</taxon>
    </lineage>
</organism>
<comment type="similarity">
    <text evidence="4">Belongs to the peptidase M16 family.</text>
</comment>
<feature type="transmembrane region" description="Helical" evidence="9">
    <location>
        <begin position="812"/>
        <end position="832"/>
    </location>
</feature>
<evidence type="ECO:0000313" key="13">
    <source>
        <dbReference type="Proteomes" id="UP000030764"/>
    </source>
</evidence>
<evidence type="ECO:0000256" key="9">
    <source>
        <dbReference type="SAM" id="Phobius"/>
    </source>
</evidence>
<feature type="transmembrane region" description="Helical" evidence="9">
    <location>
        <begin position="838"/>
        <end position="858"/>
    </location>
</feature>
<evidence type="ECO:0000313" key="12">
    <source>
        <dbReference type="EMBL" id="KFD50609.1"/>
    </source>
</evidence>
<dbReference type="Gene3D" id="1.20.1280.290">
    <property type="match status" value="2"/>
</dbReference>
<dbReference type="GO" id="GO:0016020">
    <property type="term" value="C:membrane"/>
    <property type="evidence" value="ECO:0007669"/>
    <property type="project" value="UniProtKB-SubCell"/>
</dbReference>
<dbReference type="InterPro" id="IPR005282">
    <property type="entry name" value="LC_transporter"/>
</dbReference>
<feature type="domain" description="Peptidase M16 C-terminal" evidence="11">
    <location>
        <begin position="281"/>
        <end position="440"/>
    </location>
</feature>
<feature type="non-terminal residue" evidence="12">
    <location>
        <position position="1"/>
    </location>
</feature>
<dbReference type="InterPro" id="IPR011765">
    <property type="entry name" value="Pept_M16_N"/>
</dbReference>
<gene>
    <name evidence="12" type="ORF">M513_08558</name>
</gene>
<comment type="similarity">
    <text evidence="3">Belongs to the cystinosin family.</text>
</comment>
<evidence type="ECO:0000256" key="5">
    <source>
        <dbReference type="ARBA" id="ARBA00022692"/>
    </source>
</evidence>
<dbReference type="Pfam" id="PF05193">
    <property type="entry name" value="Peptidase_M16_C"/>
    <property type="match status" value="1"/>
</dbReference>
<feature type="transmembrane region" description="Helical" evidence="9">
    <location>
        <begin position="782"/>
        <end position="800"/>
    </location>
</feature>
<keyword evidence="5 9" id="KW-0812">Transmembrane</keyword>
<dbReference type="SMART" id="SM00679">
    <property type="entry name" value="CTNS"/>
    <property type="match status" value="2"/>
</dbReference>
<dbReference type="InterPro" id="IPR006603">
    <property type="entry name" value="PQ-loop_rpt"/>
</dbReference>
<feature type="transmembrane region" description="Helical" evidence="9">
    <location>
        <begin position="705"/>
        <end position="726"/>
    </location>
</feature>
<dbReference type="InterPro" id="IPR007863">
    <property type="entry name" value="Peptidase_M16_C"/>
</dbReference>
<proteinExistence type="inferred from homology"/>
<sequence length="938" mass="105061">FFVRSITTGGYIKPPPISLCSLPSLALTFFIMKCRSASLFRVLRRKCEATLARYASSGSKNDGKLFSSAVASPVAEPASYVLSLPTPCRVPFGHPLPDLPTVKFSKKPPELELYKTNVTLLENGVTIASEPAFGEFCTIGAVVNAGSRYEAKFPKGISHFLEKLAFTPSKKFKNSDEITQIMEKNGAIVDCQHTKDSLIYASSCRASSAEAVLELIAESLFQPNFGEAEIATAREVVKSNVEAISMKPEPEELLNDLIHAAAYRDNTLGLPKYCQLENVDKIDKADLFSFMRTYYTPNRIIIGGVGISHEALVNASKVLFERPSPTWVSEEKIQVDESLAQYTGGEIRIEKDLSNVGMAINPFPELGHFVIGFESCKFTDEDFVPFCVLNSLMGGGGSFSAGGPGKGMYTRLYMNVLNRRISLDLQCNQRESGLCRFWNILHSREHPSEEPWRPCRHHLLGNARNEESGNRKSESIDELERAKTQLKSSLLMNLEQRPVRFEDLTRQILGQGMRKSPLEYVDAIGEVCAADIDRVVNRLLSTRVSIVGYGTLKKLPSCDKVDRVIAKRDLSFLKSPSYFFMLPLLPCIHLLFVVEPIANTVWQKVDDEEDVLLSLYKPSPEPYTVHLNVEYPDVLLLENSYVHIAANSTEPHRVRYHAARLKSSVYIAENRTSKWNECASAESLEENFILISVYRLDILNLISSILGWVYFAAWTISFWPQIVLNVRRKSVVGLNFDFLALNATGFLFYSVYNCALFYIPLVQFQYLEAVPNSVIPVQVQDVAFAVHALLATILTCLQCFMYERGSQRISRICAVLLALLWGVALVALIVAAVGTISWFIYVTLISYAKLVISIVKYIPQVILNYRRKSTEGFSIAAIFLDFTGGMCNEWSQLFGDFTKFGLGLQSIIFDVIFFVQRYGLYGQYSHMQESATSSTLAY</sequence>
<evidence type="ECO:0000259" key="11">
    <source>
        <dbReference type="Pfam" id="PF05193"/>
    </source>
</evidence>
<evidence type="ECO:0000256" key="8">
    <source>
        <dbReference type="ARBA" id="ARBA00048473"/>
    </source>
</evidence>
<evidence type="ECO:0000256" key="3">
    <source>
        <dbReference type="ARBA" id="ARBA00006855"/>
    </source>
</evidence>
<dbReference type="InterPro" id="IPR050361">
    <property type="entry name" value="MPP/UQCRC_Complex"/>
</dbReference>
<dbReference type="Pfam" id="PF00675">
    <property type="entry name" value="Peptidase_M16"/>
    <property type="match status" value="1"/>
</dbReference>